<protein>
    <recommendedName>
        <fullName evidence="4">Transmembrane protein 135 N-terminal domain-containing protein</fullName>
    </recommendedName>
</protein>
<name>A0AAE0BGB0_9CHLO</name>
<keyword evidence="3" id="KW-1185">Reference proteome</keyword>
<evidence type="ECO:0008006" key="4">
    <source>
        <dbReference type="Google" id="ProtNLM"/>
    </source>
</evidence>
<evidence type="ECO:0000313" key="2">
    <source>
        <dbReference type="EMBL" id="KAK3235454.1"/>
    </source>
</evidence>
<dbReference type="PANTHER" id="PTHR12459">
    <property type="entry name" value="TRANSMEMBRANE PROTEIN 135-RELATED"/>
    <property type="match status" value="1"/>
</dbReference>
<reference evidence="2 3" key="1">
    <citation type="journal article" date="2015" name="Genome Biol. Evol.">
        <title>Comparative Genomics of a Bacterivorous Green Alga Reveals Evolutionary Causalities and Consequences of Phago-Mixotrophic Mode of Nutrition.</title>
        <authorList>
            <person name="Burns J.A."/>
            <person name="Paasch A."/>
            <person name="Narechania A."/>
            <person name="Kim E."/>
        </authorList>
    </citation>
    <scope>NUCLEOTIDE SEQUENCE [LARGE SCALE GENOMIC DNA]</scope>
    <source>
        <strain evidence="2 3">PLY_AMNH</strain>
    </source>
</reference>
<feature type="region of interest" description="Disordered" evidence="1">
    <location>
        <begin position="32"/>
        <end position="67"/>
    </location>
</feature>
<dbReference type="Proteomes" id="UP001190700">
    <property type="component" value="Unassembled WGS sequence"/>
</dbReference>
<comment type="caution">
    <text evidence="2">The sequence shown here is derived from an EMBL/GenBank/DDBJ whole genome shotgun (WGS) entry which is preliminary data.</text>
</comment>
<proteinExistence type="predicted"/>
<gene>
    <name evidence="2" type="ORF">CYMTET_54347</name>
</gene>
<feature type="compositionally biased region" description="Polar residues" evidence="1">
    <location>
        <begin position="51"/>
        <end position="63"/>
    </location>
</feature>
<sequence length="519" mass="57166">MEYNIFSKVDSLGPTGETIEAYLERKAKRVTDTLLPENELPPDSPRKSGVPESTSTTDTSGALVSSAVCPDDDDRKYTNIPECCLRNFIKGFTFAFSSRVVVQAMTTAVYIYRSRDKKTSSPLKHFLQMGGTPFQYGMVLGSILGGQNSMVYATRHAKGNLARYRFAIAGAVSAFGIVFAPRGPRRTISLVIFVRALEVLAKLLVEKKVVSPVPFSDVLLMSLASARVMWCWIFEPHNVDDSYLGFLNRIGGKPVSFLRTAASVYMQQPLDLALVNKDRQRLGMQLLPTGKLLSLADVVYRPGESSLVHFCRYTVEGCQRTVKVYLPVHLLPLLLFNFHLLLRKPVGTIANTALGITRSSVFLALYCALGWVGFEAAEALTQRPKGGPARSHATLKSVGHFAGAFCGLSLGIEKPGRRIELALYTFTQAIRTVFLANLKGRKGYAARALQRGEVVLFSMSMAVLMHAFARSRVVQHVTVVVVTEHVRVAVVTEHVRVAVVTEHVTLVVVTELVIEDRAR</sequence>
<evidence type="ECO:0000256" key="1">
    <source>
        <dbReference type="SAM" id="MobiDB-lite"/>
    </source>
</evidence>
<dbReference type="InterPro" id="IPR026749">
    <property type="entry name" value="Tmem135"/>
</dbReference>
<evidence type="ECO:0000313" key="3">
    <source>
        <dbReference type="Proteomes" id="UP001190700"/>
    </source>
</evidence>
<accession>A0AAE0BGB0</accession>
<dbReference type="PANTHER" id="PTHR12459:SF15">
    <property type="entry name" value="TRANSMEMBRANE PROTEIN 135"/>
    <property type="match status" value="1"/>
</dbReference>
<organism evidence="2 3">
    <name type="scientific">Cymbomonas tetramitiformis</name>
    <dbReference type="NCBI Taxonomy" id="36881"/>
    <lineage>
        <taxon>Eukaryota</taxon>
        <taxon>Viridiplantae</taxon>
        <taxon>Chlorophyta</taxon>
        <taxon>Pyramimonadophyceae</taxon>
        <taxon>Pyramimonadales</taxon>
        <taxon>Pyramimonadaceae</taxon>
        <taxon>Cymbomonas</taxon>
    </lineage>
</organism>
<dbReference type="AlphaFoldDB" id="A0AAE0BGB0"/>
<dbReference type="EMBL" id="LGRX02035288">
    <property type="protein sequence ID" value="KAK3235454.1"/>
    <property type="molecule type" value="Genomic_DNA"/>
</dbReference>